<dbReference type="Proteomes" id="UP000251540">
    <property type="component" value="Unassembled WGS sequence"/>
</dbReference>
<evidence type="ECO:0000259" key="2">
    <source>
        <dbReference type="SMART" id="SM00939"/>
    </source>
</evidence>
<evidence type="ECO:0000256" key="1">
    <source>
        <dbReference type="ARBA" id="ARBA00022801"/>
    </source>
</evidence>
<dbReference type="InterPro" id="IPR008979">
    <property type="entry name" value="Galactose-bd-like_sf"/>
</dbReference>
<evidence type="ECO:0000313" key="6">
    <source>
        <dbReference type="Proteomes" id="UP000251540"/>
    </source>
</evidence>
<evidence type="ECO:0000313" key="5">
    <source>
        <dbReference type="Proteomes" id="UP000251351"/>
    </source>
</evidence>
<accession>A0A7Z1Q7M0</accession>
<organism evidence="4 5">
    <name type="scientific">Salmonella enterica I</name>
    <dbReference type="NCBI Taxonomy" id="59201"/>
    <lineage>
        <taxon>Bacteria</taxon>
        <taxon>Pseudomonadati</taxon>
        <taxon>Pseudomonadota</taxon>
        <taxon>Gammaproteobacteria</taxon>
        <taxon>Enterobacterales</taxon>
        <taxon>Enterobacteriaceae</taxon>
        <taxon>Salmonella</taxon>
    </lineage>
</organism>
<dbReference type="SUPFAM" id="SSF49785">
    <property type="entry name" value="Galactose-binding domain-like"/>
    <property type="match status" value="1"/>
</dbReference>
<sequence length="605" mass="67995">MMNVMIPMRDGVKLSTDIYLPSGTGRWPVIIERTPYGKNKFSRSETTSDGTKITRAEMAQSFTDRGYVLVIQDCRGRYESEGTFVKYTGEGEDGFDTLSWLAGQTWCNGKIGSMGLSYAAHTQLAMACLKPPALCAMVLDSGGFSNAWECGIRQGGAFEMKQVTWAYRQAKESPRAKAEQRIRDALDNENITSWFKRFPWFPGHSPLRHVPEYESYLFEQWKNCDFDEYWKRNGIWAQGCYDDLPDIPVLFMSSWYDNYVSSTLSNFRAFSKGRHRHRLIMGPWLHGDRNQSFSGDVDFGELASFDGNIETNWLECRLKWFDKTIQHTESSEIIPDISVFCMGGGTGKKNHQGRLDHGGKWLHSDEWPLQGTCQKTLWLDAGGKLASEKPVTQNCISYLSDPCNPVPTIGGSLTSGLPVFRGGAFDQREFPEFFGTRGDGLPLSARADVLAFQTAVLEQDILVAGEIAVTLWVSSDVPDTDFTAKLIDVYPPNEDYPQGYAMNITDGIIRCRYRNGGEPAEDITGHKQIELVIKPFATCNLFRAGHRLRLDIASSNFPHFDCNPNTGEKPCDGRITRIARNTVWFGNHTPSHLSLTVLEATDTCH</sequence>
<dbReference type="NCBIfam" id="TIGR00976">
    <property type="entry name" value="CocE_NonD"/>
    <property type="match status" value="1"/>
</dbReference>
<evidence type="ECO:0000313" key="4">
    <source>
        <dbReference type="EMBL" id="PUF51293.1"/>
    </source>
</evidence>
<protein>
    <submittedName>
        <fullName evidence="4">Antibiotic hydrolase</fullName>
    </submittedName>
</protein>
<dbReference type="SUPFAM" id="SSF53474">
    <property type="entry name" value="alpha/beta-Hydrolases"/>
    <property type="match status" value="1"/>
</dbReference>
<dbReference type="Gene3D" id="2.60.120.260">
    <property type="entry name" value="Galactose-binding domain-like"/>
    <property type="match status" value="1"/>
</dbReference>
<keyword evidence="1 4" id="KW-0378">Hydrolase</keyword>
<dbReference type="AlphaFoldDB" id="A0A7Z1Q7M0"/>
<comment type="caution">
    <text evidence="4">The sequence shown here is derived from an EMBL/GenBank/DDBJ whole genome shotgun (WGS) entry which is preliminary data.</text>
</comment>
<dbReference type="Pfam" id="PF02129">
    <property type="entry name" value="Peptidase_S15"/>
    <property type="match status" value="1"/>
</dbReference>
<dbReference type="GO" id="GO:0008239">
    <property type="term" value="F:dipeptidyl-peptidase activity"/>
    <property type="evidence" value="ECO:0007669"/>
    <property type="project" value="InterPro"/>
</dbReference>
<dbReference type="Gene3D" id="3.40.50.1820">
    <property type="entry name" value="alpha/beta hydrolase"/>
    <property type="match status" value="1"/>
</dbReference>
<dbReference type="Pfam" id="PF08530">
    <property type="entry name" value="PepX_C"/>
    <property type="match status" value="1"/>
</dbReference>
<dbReference type="SMART" id="SM00939">
    <property type="entry name" value="PepX_C"/>
    <property type="match status" value="1"/>
</dbReference>
<feature type="domain" description="Xaa-Pro dipeptidyl-peptidase C-terminal" evidence="2">
    <location>
        <begin position="318"/>
        <end position="594"/>
    </location>
</feature>
<proteinExistence type="predicted"/>
<dbReference type="InterPro" id="IPR013736">
    <property type="entry name" value="Xaa-Pro_dipept_C"/>
</dbReference>
<reference evidence="5 6" key="1">
    <citation type="submission" date="2018-04" db="EMBL/GenBank/DDBJ databases">
        <title>Whole genome sequencing of Salmonella enterica.</title>
        <authorList>
            <person name="Bell R."/>
        </authorList>
    </citation>
    <scope>NUCLEOTIDE SEQUENCE [LARGE SCALE GENOMIC DNA]</scope>
    <source>
        <strain evidence="3 6">CFSAN058609</strain>
        <strain evidence="4 5">CFSAN058610</strain>
    </source>
</reference>
<dbReference type="Gene3D" id="1.10.3020.10">
    <property type="entry name" value="alpha-amino acid ester hydrolase ( Helical cap domain)"/>
    <property type="match status" value="1"/>
</dbReference>
<dbReference type="EMBL" id="QARP01000048">
    <property type="protein sequence ID" value="PUF27047.1"/>
    <property type="molecule type" value="Genomic_DNA"/>
</dbReference>
<name>A0A7Z1Q7M0_SALET</name>
<dbReference type="InterPro" id="IPR029058">
    <property type="entry name" value="AB_hydrolase_fold"/>
</dbReference>
<gene>
    <name evidence="4" type="ORF">DAX73_26855</name>
    <name evidence="3" type="ORF">DAX92_26555</name>
</gene>
<dbReference type="InterPro" id="IPR000383">
    <property type="entry name" value="Xaa-Pro-like_dom"/>
</dbReference>
<evidence type="ECO:0000313" key="3">
    <source>
        <dbReference type="EMBL" id="PUF27047.1"/>
    </source>
</evidence>
<dbReference type="InterPro" id="IPR005674">
    <property type="entry name" value="CocE/Ser_esterase"/>
</dbReference>
<dbReference type="EMBL" id="QARO01000049">
    <property type="protein sequence ID" value="PUF51293.1"/>
    <property type="molecule type" value="Genomic_DNA"/>
</dbReference>
<dbReference type="Proteomes" id="UP000251351">
    <property type="component" value="Unassembled WGS sequence"/>
</dbReference>